<sequence>MGCQQNFTTGNDGQLLFAGYCRPAAGGLIVFLLSEFVRHQLVSATRHVMRC</sequence>
<proteinExistence type="predicted"/>
<geneLocation type="plasmid" evidence="1">
    <name>pT5282-CTXM</name>
</geneLocation>
<gene>
    <name evidence="1" type="ORF">pT5282-CTXM_71</name>
</gene>
<evidence type="ECO:0000313" key="1">
    <source>
        <dbReference type="EMBL" id="ASO64478.1"/>
    </source>
</evidence>
<protein>
    <submittedName>
        <fullName evidence="1">Uncharacterized protein</fullName>
    </submittedName>
</protein>
<dbReference type="EMBL" id="MF062700">
    <property type="protein sequence ID" value="ASO64478.1"/>
    <property type="molecule type" value="Genomic_DNA"/>
</dbReference>
<keyword evidence="1" id="KW-0614">Plasmid</keyword>
<accession>A0A221ZPL2</accession>
<dbReference type="AlphaFoldDB" id="A0A221ZPL2"/>
<reference evidence="1" key="1">
    <citation type="submission" date="2017-05" db="EMBL/GenBank/DDBJ databases">
        <authorList>
            <person name="Zhou D."/>
        </authorList>
    </citation>
    <scope>NUCLEOTIDE SEQUENCE</scope>
    <source>
        <strain evidence="1">T5282</strain>
        <plasmid evidence="1">pT5282-CTXM</plasmid>
    </source>
</reference>
<organism evidence="1">
    <name type="scientific">Enterobacter cloacae</name>
    <dbReference type="NCBI Taxonomy" id="550"/>
    <lineage>
        <taxon>Bacteria</taxon>
        <taxon>Pseudomonadati</taxon>
        <taxon>Pseudomonadota</taxon>
        <taxon>Gammaproteobacteria</taxon>
        <taxon>Enterobacterales</taxon>
        <taxon>Enterobacteriaceae</taxon>
        <taxon>Enterobacter</taxon>
        <taxon>Enterobacter cloacae complex</taxon>
    </lineage>
</organism>
<name>A0A221ZPL2_ENTCL</name>